<protein>
    <submittedName>
        <fullName evidence="9">Polycomb complex protein BMI-1</fullName>
    </submittedName>
</protein>
<dbReference type="EMBL" id="GGMS01010332">
    <property type="protein sequence ID" value="MBY79535.1"/>
    <property type="molecule type" value="Transcribed_RNA"/>
</dbReference>
<dbReference type="FunFam" id="3.30.40.10:FF:000033">
    <property type="entry name" value="Polycomb group RING finger protein 3"/>
    <property type="match status" value="1"/>
</dbReference>
<feature type="compositionally biased region" description="Polar residues" evidence="7">
    <location>
        <begin position="869"/>
        <end position="879"/>
    </location>
</feature>
<feature type="region of interest" description="Disordered" evidence="7">
    <location>
        <begin position="869"/>
        <end position="914"/>
    </location>
</feature>
<evidence type="ECO:0000256" key="1">
    <source>
        <dbReference type="ARBA" id="ARBA00004123"/>
    </source>
</evidence>
<feature type="compositionally biased region" description="Polar residues" evidence="7">
    <location>
        <begin position="367"/>
        <end position="379"/>
    </location>
</feature>
<evidence type="ECO:0000259" key="8">
    <source>
        <dbReference type="PROSITE" id="PS50089"/>
    </source>
</evidence>
<dbReference type="Pfam" id="PF13923">
    <property type="entry name" value="zf-C3HC4_2"/>
    <property type="match status" value="1"/>
</dbReference>
<feature type="compositionally biased region" description="Basic and acidic residues" evidence="7">
    <location>
        <begin position="880"/>
        <end position="900"/>
    </location>
</feature>
<dbReference type="InterPro" id="IPR017907">
    <property type="entry name" value="Znf_RING_CS"/>
</dbReference>
<keyword evidence="3 6" id="KW-0863">Zinc-finger</keyword>
<organism evidence="9">
    <name type="scientific">Sipha flava</name>
    <name type="common">yellow sugarcane aphid</name>
    <dbReference type="NCBI Taxonomy" id="143950"/>
    <lineage>
        <taxon>Eukaryota</taxon>
        <taxon>Metazoa</taxon>
        <taxon>Ecdysozoa</taxon>
        <taxon>Arthropoda</taxon>
        <taxon>Hexapoda</taxon>
        <taxon>Insecta</taxon>
        <taxon>Pterygota</taxon>
        <taxon>Neoptera</taxon>
        <taxon>Paraneoptera</taxon>
        <taxon>Hemiptera</taxon>
        <taxon>Sternorrhyncha</taxon>
        <taxon>Aphidomorpha</taxon>
        <taxon>Aphidoidea</taxon>
        <taxon>Aphididae</taxon>
        <taxon>Sipha</taxon>
    </lineage>
</organism>
<dbReference type="PROSITE" id="PS50089">
    <property type="entry name" value="ZF_RING_2"/>
    <property type="match status" value="1"/>
</dbReference>
<dbReference type="Pfam" id="PF16207">
    <property type="entry name" value="RAWUL"/>
    <property type="match status" value="1"/>
</dbReference>
<dbReference type="InterPro" id="IPR001841">
    <property type="entry name" value="Znf_RING"/>
</dbReference>
<evidence type="ECO:0000256" key="7">
    <source>
        <dbReference type="SAM" id="MobiDB-lite"/>
    </source>
</evidence>
<dbReference type="PANTHER" id="PTHR10825">
    <property type="entry name" value="RING FINGER DOMAIN-CONTAINING, POLYCOMB GROUP COMPONENT"/>
    <property type="match status" value="1"/>
</dbReference>
<evidence type="ECO:0000256" key="3">
    <source>
        <dbReference type="ARBA" id="ARBA00022771"/>
    </source>
</evidence>
<gene>
    <name evidence="9" type="primary">Bmi1</name>
    <name evidence="9" type="ORF">g.98335</name>
</gene>
<dbReference type="PANTHER" id="PTHR10825:SF29">
    <property type="entry name" value="POLYCOMB GROUP RING FINGER PROTEIN 1"/>
    <property type="match status" value="1"/>
</dbReference>
<dbReference type="GO" id="GO:0035102">
    <property type="term" value="C:PRC1 complex"/>
    <property type="evidence" value="ECO:0007669"/>
    <property type="project" value="TreeGrafter"/>
</dbReference>
<dbReference type="OrthoDB" id="10264655at2759"/>
<evidence type="ECO:0000256" key="2">
    <source>
        <dbReference type="ARBA" id="ARBA00022723"/>
    </source>
</evidence>
<reference evidence="9" key="1">
    <citation type="submission" date="2018-04" db="EMBL/GenBank/DDBJ databases">
        <title>Transcriptome assembly of Sipha flava.</title>
        <authorList>
            <person name="Scully E.D."/>
            <person name="Geib S.M."/>
            <person name="Palmer N.A."/>
            <person name="Koch K."/>
            <person name="Bradshaw J."/>
            <person name="Heng-Moss T."/>
            <person name="Sarath G."/>
        </authorList>
    </citation>
    <scope>NUCLEOTIDE SEQUENCE</scope>
</reference>
<feature type="region of interest" description="Disordered" evidence="7">
    <location>
        <begin position="817"/>
        <end position="845"/>
    </location>
</feature>
<dbReference type="GO" id="GO:0008270">
    <property type="term" value="F:zinc ion binding"/>
    <property type="evidence" value="ECO:0007669"/>
    <property type="project" value="UniProtKB-KW"/>
</dbReference>
<dbReference type="InterPro" id="IPR032443">
    <property type="entry name" value="RAWUL"/>
</dbReference>
<dbReference type="SMART" id="SM00184">
    <property type="entry name" value="RING"/>
    <property type="match status" value="1"/>
</dbReference>
<keyword evidence="4" id="KW-0862">Zinc</keyword>
<dbReference type="Gene3D" id="3.30.40.10">
    <property type="entry name" value="Zinc/RING finger domain, C3HC4 (zinc finger)"/>
    <property type="match status" value="1"/>
</dbReference>
<dbReference type="AlphaFoldDB" id="A0A2S2QP72"/>
<feature type="region of interest" description="Disordered" evidence="7">
    <location>
        <begin position="987"/>
        <end position="1050"/>
    </location>
</feature>
<keyword evidence="5" id="KW-0539">Nucleus</keyword>
<dbReference type="PROSITE" id="PS00518">
    <property type="entry name" value="ZF_RING_1"/>
    <property type="match status" value="1"/>
</dbReference>
<sequence>MSSSSSSPQKSQPWVLKNLFNDPVVPCIGGRVKLTDVNPHLVCVLCHGYFVDATSIVECLHSFCRSCIVLHLDKNNFCPICREDIQNSKVLKPDKALQDIVYKLVPGLFHSEMKRRQNFYKEHPHRDMHLHPESRGISVDRIVYTADELISLSLEFCDKECEQEMWKNVTDDKGLQYKVKAEKPPKCIVRKRYLKCPAAVRMSHLKKFVRLKYNLKPSDTVELLYRRESLPEEYSIMDIAYIYTWNRNEPMRFFYKINARVTVPVMPVTDKCYTSLTDDVPTEHSDSPLSITNEEITSLPSQITGTTIPCHLVEEREEDTKSTTPELKLSAAESAIECEKLLKTELVQKEPVTNIEKAESISENRESSTAPTSVESTVLLNPPISPEGTSRKENVSDNVRNNCANESAKSTVAAVAVMDDKKSVDPIIQRQTGITSDVPMKKLEKLVDQQQQTPPITPVVSTSIPSRSALPISKKPTGVGESKLNLSITKLIMKNQNASAAAKFVPTLQQMQQIGMHTSIPSFLQQQQTPPTTQSSNYNRPGFAGGMHQLKRTPDALPIRSQAPTNRPPFIPVRKSYEWNKARNLAAKPCASPGTIINKDINKPNDKPVAMMEKSTKKTTVDNKPMTNAAGTCLSSKNSDEMNAAQSLLKVGQDIRFSKPPIMTDLHGKYNCESSLQITKVTEPVTNQSPVVHEKHPNSQPSLQIMRVAPAADKTSMKSAAVNEAGSNGNTTAAVKPVNKKPVPNLYSMPTKRTKDDYHNHNGVIADNKRIERRVDTENGVLSVSLLTETSKQDMDAKRREVVQPDVSIKLMTFATEPSKKTPELSPIGGINGFNKRKPDESNAVGVSNACTVNNQSSNKRRLLQNELNSISSSGSINTKKSDEPNPVKRRKQEEPERKVTPPKPVSIKDDVPQLIEINSSPYSKLLPAKKQQILPKTQAHPKQQQSAAVSPKPLQQTTHNSKQQQSSATPKQQLVTLKQQHVAKLQPTTGTKVLDLSKSPPNTNGIVKRIGDSSDSCSPPKKKTTSPVQPTTSPVQSISSPVKPTTSPTMSNAATAAVINSNLLFAAQRQAAAFLLKQHFDSLNNELQMRNGGGGGGRTPTEWPRAMFNPALFARPPTNLNN</sequence>
<feature type="compositionally biased region" description="Polar residues" evidence="7">
    <location>
        <begin position="1039"/>
        <end position="1050"/>
    </location>
</feature>
<comment type="subcellular location">
    <subcellularLocation>
        <location evidence="1">Nucleus</location>
    </subcellularLocation>
</comment>
<keyword evidence="2" id="KW-0479">Metal-binding</keyword>
<dbReference type="CDD" id="cd17082">
    <property type="entry name" value="RAWUL_PCGF2_like"/>
    <property type="match status" value="1"/>
</dbReference>
<evidence type="ECO:0000256" key="5">
    <source>
        <dbReference type="ARBA" id="ARBA00023242"/>
    </source>
</evidence>
<dbReference type="Gene3D" id="3.10.20.90">
    <property type="entry name" value="Phosphatidylinositol 3-kinase Catalytic Subunit, Chain A, domain 1"/>
    <property type="match status" value="1"/>
</dbReference>
<feature type="domain" description="RING-type" evidence="8">
    <location>
        <begin position="43"/>
        <end position="82"/>
    </location>
</feature>
<feature type="region of interest" description="Disordered" evidence="7">
    <location>
        <begin position="934"/>
        <end position="973"/>
    </location>
</feature>
<proteinExistence type="predicted"/>
<dbReference type="SUPFAM" id="SSF57850">
    <property type="entry name" value="RING/U-box"/>
    <property type="match status" value="1"/>
</dbReference>
<evidence type="ECO:0000313" key="9">
    <source>
        <dbReference type="EMBL" id="MBY79535.1"/>
    </source>
</evidence>
<feature type="region of interest" description="Disordered" evidence="7">
    <location>
        <begin position="723"/>
        <end position="745"/>
    </location>
</feature>
<dbReference type="InterPro" id="IPR013083">
    <property type="entry name" value="Znf_RING/FYVE/PHD"/>
</dbReference>
<evidence type="ECO:0000256" key="6">
    <source>
        <dbReference type="PROSITE-ProRule" id="PRU00175"/>
    </source>
</evidence>
<dbReference type="GO" id="GO:1990841">
    <property type="term" value="F:promoter-specific chromatin binding"/>
    <property type="evidence" value="ECO:0007669"/>
    <property type="project" value="TreeGrafter"/>
</dbReference>
<feature type="compositionally biased region" description="Polar residues" evidence="7">
    <location>
        <begin position="941"/>
        <end position="973"/>
    </location>
</feature>
<evidence type="ECO:0000256" key="4">
    <source>
        <dbReference type="ARBA" id="ARBA00022833"/>
    </source>
</evidence>
<dbReference type="GO" id="GO:0000122">
    <property type="term" value="P:negative regulation of transcription by RNA polymerase II"/>
    <property type="evidence" value="ECO:0007669"/>
    <property type="project" value="TreeGrafter"/>
</dbReference>
<feature type="compositionally biased region" description="Low complexity" evidence="7">
    <location>
        <begin position="1014"/>
        <end position="1038"/>
    </location>
</feature>
<feature type="region of interest" description="Disordered" evidence="7">
    <location>
        <begin position="357"/>
        <end position="395"/>
    </location>
</feature>
<feature type="compositionally biased region" description="Basic and acidic residues" evidence="7">
    <location>
        <begin position="357"/>
        <end position="366"/>
    </location>
</feature>
<accession>A0A2S2QP72</accession>
<name>A0A2S2QP72_9HEMI</name>